<keyword evidence="1" id="KW-1133">Transmembrane helix</keyword>
<feature type="domain" description="VanZ-like" evidence="2">
    <location>
        <begin position="6"/>
        <end position="49"/>
    </location>
</feature>
<evidence type="ECO:0000256" key="1">
    <source>
        <dbReference type="SAM" id="Phobius"/>
    </source>
</evidence>
<dbReference type="KEGG" id="mro:MROS_0130"/>
<keyword evidence="1" id="KW-0472">Membrane</keyword>
<dbReference type="EMBL" id="CP003557">
    <property type="protein sequence ID" value="AFN73374.1"/>
    <property type="molecule type" value="Genomic_DNA"/>
</dbReference>
<evidence type="ECO:0000313" key="4">
    <source>
        <dbReference type="Proteomes" id="UP000009011"/>
    </source>
</evidence>
<dbReference type="InterPro" id="IPR006976">
    <property type="entry name" value="VanZ-like"/>
</dbReference>
<feature type="transmembrane region" description="Helical" evidence="1">
    <location>
        <begin position="31"/>
        <end position="52"/>
    </location>
</feature>
<dbReference type="AlphaFoldDB" id="I6ZMX3"/>
<dbReference type="HOGENOM" id="CLU_2917270_0_0_10"/>
<gene>
    <name evidence="3" type="ordered locus">MROS_0130</name>
</gene>
<dbReference type="eggNOG" id="COG5652">
    <property type="taxonomic scope" value="Bacteria"/>
</dbReference>
<keyword evidence="4" id="KW-1185">Reference proteome</keyword>
<evidence type="ECO:0000259" key="2">
    <source>
        <dbReference type="Pfam" id="PF04892"/>
    </source>
</evidence>
<accession>I6ZMX3</accession>
<dbReference type="NCBIfam" id="NF037970">
    <property type="entry name" value="vanZ_1"/>
    <property type="match status" value="1"/>
</dbReference>
<evidence type="ECO:0000313" key="3">
    <source>
        <dbReference type="EMBL" id="AFN73374.1"/>
    </source>
</evidence>
<proteinExistence type="predicted"/>
<dbReference type="Pfam" id="PF04892">
    <property type="entry name" value="VanZ"/>
    <property type="match status" value="1"/>
</dbReference>
<keyword evidence="1" id="KW-0812">Transmembrane</keyword>
<sequence length="61" mass="7002">MPLKITLWFIIIYASLDEIHQAFIPGRYCDIFDLIFDIAGGALGALIVYKFLKNVKRIETI</sequence>
<dbReference type="STRING" id="1191523.MROS_0130"/>
<organism evidence="3 4">
    <name type="scientific">Melioribacter roseus (strain DSM 23840 / JCM 17771 / VKM B-2668 / P3M-2)</name>
    <dbReference type="NCBI Taxonomy" id="1191523"/>
    <lineage>
        <taxon>Bacteria</taxon>
        <taxon>Pseudomonadati</taxon>
        <taxon>Ignavibacteriota</taxon>
        <taxon>Ignavibacteria</taxon>
        <taxon>Ignavibacteriales</taxon>
        <taxon>Melioribacteraceae</taxon>
        <taxon>Melioribacter</taxon>
    </lineage>
</organism>
<name>I6ZMX3_MELRP</name>
<dbReference type="Proteomes" id="UP000009011">
    <property type="component" value="Chromosome"/>
</dbReference>
<protein>
    <recommendedName>
        <fullName evidence="2">VanZ-like domain-containing protein</fullName>
    </recommendedName>
</protein>
<reference evidence="3 4" key="1">
    <citation type="journal article" date="2013" name="PLoS ONE">
        <title>Genomic analysis of Melioribacter roseus, facultatively anaerobic organotrophic bacterium representing a novel deep lineage within Bacteriodetes/Chlorobi group.</title>
        <authorList>
            <person name="Kadnikov V.V."/>
            <person name="Mardanov A.V."/>
            <person name="Podosokorskaya O.A."/>
            <person name="Gavrilov S.N."/>
            <person name="Kublanov I.V."/>
            <person name="Beletsky A.V."/>
            <person name="Bonch-Osmolovskaya E.A."/>
            <person name="Ravin N.V."/>
        </authorList>
    </citation>
    <scope>NUCLEOTIDE SEQUENCE [LARGE SCALE GENOMIC DNA]</scope>
    <source>
        <strain evidence="4">JCM 17771 / P3M-2</strain>
    </source>
</reference>